<dbReference type="Pfam" id="PF01135">
    <property type="entry name" value="PCMT"/>
    <property type="match status" value="1"/>
</dbReference>
<feature type="compositionally biased region" description="Basic and acidic residues" evidence="2">
    <location>
        <begin position="256"/>
        <end position="267"/>
    </location>
</feature>
<dbReference type="Gene3D" id="3.40.50.150">
    <property type="entry name" value="Vaccinia Virus protein VP39"/>
    <property type="match status" value="1"/>
</dbReference>
<evidence type="ECO:0000256" key="2">
    <source>
        <dbReference type="SAM" id="MobiDB-lite"/>
    </source>
</evidence>
<proteinExistence type="inferred from homology"/>
<evidence type="ECO:0000256" key="1">
    <source>
        <dbReference type="ARBA" id="ARBA00005369"/>
    </source>
</evidence>
<dbReference type="PANTHER" id="PTHR11579:SF9">
    <property type="entry name" value="PROTEIN-L-ISOASPARTATE O-METHYLTRANSFERASE"/>
    <property type="match status" value="1"/>
</dbReference>
<dbReference type="AlphaFoldDB" id="A0A9P0AJM6"/>
<feature type="compositionally biased region" description="Basic and acidic residues" evidence="2">
    <location>
        <begin position="505"/>
        <end position="517"/>
    </location>
</feature>
<dbReference type="GO" id="GO:0005737">
    <property type="term" value="C:cytoplasm"/>
    <property type="evidence" value="ECO:0007669"/>
    <property type="project" value="TreeGrafter"/>
</dbReference>
<organism evidence="3 4">
    <name type="scientific">Bemisia tabaci</name>
    <name type="common">Sweetpotato whitefly</name>
    <name type="synonym">Aleurodes tabaci</name>
    <dbReference type="NCBI Taxonomy" id="7038"/>
    <lineage>
        <taxon>Eukaryota</taxon>
        <taxon>Metazoa</taxon>
        <taxon>Ecdysozoa</taxon>
        <taxon>Arthropoda</taxon>
        <taxon>Hexapoda</taxon>
        <taxon>Insecta</taxon>
        <taxon>Pterygota</taxon>
        <taxon>Neoptera</taxon>
        <taxon>Paraneoptera</taxon>
        <taxon>Hemiptera</taxon>
        <taxon>Sternorrhyncha</taxon>
        <taxon>Aleyrodoidea</taxon>
        <taxon>Aleyrodidae</taxon>
        <taxon>Aleyrodinae</taxon>
        <taxon>Bemisia</taxon>
    </lineage>
</organism>
<feature type="region of interest" description="Disordered" evidence="2">
    <location>
        <begin position="489"/>
        <end position="533"/>
    </location>
</feature>
<keyword evidence="4" id="KW-1185">Reference proteome</keyword>
<evidence type="ECO:0000313" key="4">
    <source>
        <dbReference type="Proteomes" id="UP001152759"/>
    </source>
</evidence>
<feature type="region of interest" description="Disordered" evidence="2">
    <location>
        <begin position="254"/>
        <end position="282"/>
    </location>
</feature>
<accession>A0A9P0AJM6</accession>
<gene>
    <name evidence="3" type="ORF">BEMITA_LOCUS12571</name>
</gene>
<evidence type="ECO:0000313" key="3">
    <source>
        <dbReference type="EMBL" id="CAH0394248.1"/>
    </source>
</evidence>
<dbReference type="EMBL" id="OU963869">
    <property type="protein sequence ID" value="CAH0394248.1"/>
    <property type="molecule type" value="Genomic_DNA"/>
</dbReference>
<dbReference type="KEGG" id="btab:109033772"/>
<dbReference type="PANTHER" id="PTHR11579">
    <property type="entry name" value="PROTEIN-L-ISOASPARTATE O-METHYLTRANSFERASE"/>
    <property type="match status" value="1"/>
</dbReference>
<feature type="compositionally biased region" description="Low complexity" evidence="2">
    <location>
        <begin position="338"/>
        <end position="360"/>
    </location>
</feature>
<feature type="region of interest" description="Disordered" evidence="2">
    <location>
        <begin position="306"/>
        <end position="473"/>
    </location>
</feature>
<sequence>MGGSISTGANNDELVDNLLEVGRIKSELVERISRSVDRAFYFFPVDVKHAYKDFAWRRGNTHLSAPCIYSEVMENLDLEPGLSFLNIGSGTGYLSTMIGLVLGSNGVNHGIELHEDVINYAHEKLELFKTTSNALDAFDFCEPVFVKGNSLNLKITRQYDRVYCGAECPKKYQPFINDFIKVGGVLVMPIEDTLMKYKRIDETRWVASSVLPVSFAPLIIPEPDDKMESVSLPSVEPLSLQALCRAAIRNTLRSNAKKEHPEIDNMNRTRPKKKSNQKWSPLTRVTALPISVSDFVGRHEAELNSTFGSGDFDWSDDSDDASSSSSLEFPLHGNPTWNPDSSDNNESSNHSNVEENQSQSAAEPGNTSPKKSTSKRESAASSDAESNDSESGGLKKRTKRDSASNNPRVFTYLTFQSTPEESSSSSFSFTVTANEETGPAPTENSREPTNNHEPTGDVTSSHESSFSSATSNEMEVDEHILISRRIVLNDSISSSSDSEPDDEDDTKRTKTQEKNESGAEAEGEDAASKSTPAVTYSTVMKAKVKALPLPHALKCYLNYYREF</sequence>
<dbReference type="InterPro" id="IPR029063">
    <property type="entry name" value="SAM-dependent_MTases_sf"/>
</dbReference>
<comment type="similarity">
    <text evidence="1">Belongs to the methyltransferase superfamily. L-isoaspartyl/D-aspartyl protein methyltransferase family.</text>
</comment>
<dbReference type="InterPro" id="IPR000682">
    <property type="entry name" value="PCMT"/>
</dbReference>
<dbReference type="SUPFAM" id="SSF53335">
    <property type="entry name" value="S-adenosyl-L-methionine-dependent methyltransferases"/>
    <property type="match status" value="1"/>
</dbReference>
<feature type="compositionally biased region" description="Low complexity" evidence="2">
    <location>
        <begin position="461"/>
        <end position="471"/>
    </location>
</feature>
<feature type="compositionally biased region" description="Low complexity" evidence="2">
    <location>
        <begin position="417"/>
        <end position="430"/>
    </location>
</feature>
<name>A0A9P0AJM6_BEMTA</name>
<protein>
    <recommendedName>
        <fullName evidence="5">Protein-L-isoaspartate O-methyltransferase domain-containing protein 1</fullName>
    </recommendedName>
</protein>
<evidence type="ECO:0008006" key="5">
    <source>
        <dbReference type="Google" id="ProtNLM"/>
    </source>
</evidence>
<reference evidence="3" key="1">
    <citation type="submission" date="2021-12" db="EMBL/GenBank/DDBJ databases">
        <authorList>
            <person name="King R."/>
        </authorList>
    </citation>
    <scope>NUCLEOTIDE SEQUENCE</scope>
</reference>
<dbReference type="GO" id="GO:0004719">
    <property type="term" value="F:protein-L-isoaspartate (D-aspartate) O-methyltransferase activity"/>
    <property type="evidence" value="ECO:0007669"/>
    <property type="project" value="InterPro"/>
</dbReference>
<dbReference type="Proteomes" id="UP001152759">
    <property type="component" value="Chromosome 8"/>
</dbReference>
<feature type="compositionally biased region" description="Polar residues" evidence="2">
    <location>
        <begin position="403"/>
        <end position="416"/>
    </location>
</feature>